<proteinExistence type="predicted"/>
<keyword evidence="3" id="KW-1185">Reference proteome</keyword>
<comment type="caution">
    <text evidence="2">The sequence shown here is derived from an EMBL/GenBank/DDBJ whole genome shotgun (WGS) entry which is preliminary data.</text>
</comment>
<protein>
    <submittedName>
        <fullName evidence="2">Uncharacterized protein</fullName>
    </submittedName>
</protein>
<dbReference type="Gramene" id="OE9A117006T1">
    <property type="protein sequence ID" value="OE9A117006C1"/>
    <property type="gene ID" value="OE9A117006"/>
</dbReference>
<dbReference type="AlphaFoldDB" id="A0A8S0QF63"/>
<feature type="compositionally biased region" description="Polar residues" evidence="1">
    <location>
        <begin position="246"/>
        <end position="256"/>
    </location>
</feature>
<feature type="region of interest" description="Disordered" evidence="1">
    <location>
        <begin position="239"/>
        <end position="275"/>
    </location>
</feature>
<evidence type="ECO:0000313" key="2">
    <source>
        <dbReference type="EMBL" id="CAA2966171.1"/>
    </source>
</evidence>
<feature type="compositionally biased region" description="Polar residues" evidence="1">
    <location>
        <begin position="178"/>
        <end position="189"/>
    </location>
</feature>
<accession>A0A8S0QF63</accession>
<organism evidence="2 3">
    <name type="scientific">Olea europaea subsp. europaea</name>
    <dbReference type="NCBI Taxonomy" id="158383"/>
    <lineage>
        <taxon>Eukaryota</taxon>
        <taxon>Viridiplantae</taxon>
        <taxon>Streptophyta</taxon>
        <taxon>Embryophyta</taxon>
        <taxon>Tracheophyta</taxon>
        <taxon>Spermatophyta</taxon>
        <taxon>Magnoliopsida</taxon>
        <taxon>eudicotyledons</taxon>
        <taxon>Gunneridae</taxon>
        <taxon>Pentapetalae</taxon>
        <taxon>asterids</taxon>
        <taxon>lamiids</taxon>
        <taxon>Lamiales</taxon>
        <taxon>Oleaceae</taxon>
        <taxon>Oleeae</taxon>
        <taxon>Olea</taxon>
    </lineage>
</organism>
<feature type="compositionally biased region" description="Basic and acidic residues" evidence="1">
    <location>
        <begin position="144"/>
        <end position="156"/>
    </location>
</feature>
<evidence type="ECO:0000313" key="3">
    <source>
        <dbReference type="Proteomes" id="UP000594638"/>
    </source>
</evidence>
<dbReference type="OrthoDB" id="1937665at2759"/>
<evidence type="ECO:0000256" key="1">
    <source>
        <dbReference type="SAM" id="MobiDB-lite"/>
    </source>
</evidence>
<sequence>MSLQRILRTISTVPPPPLPQNHQEEEQGPLPPALNYEQAKNKKLLGIDLNKSFLQDDDCNSPPAKIGGGATASSVLESKKLSSVTACDLNSNENQEVPVRKNEMQIQYCSEVETSIIDEKSLKKQNPGWAALLEVTEICSRKLEEDSEKDGREIQTRKQNKRRRSSEELELSGELQIESRQQRNMNQTENTAAAAAVTVDYNDKNDRVKVVEAENVVPPVIRSNRGRTQALPYKYRDSIIDPWTELSRQNNSSKSSPRARARATYSTVRTKPRSR</sequence>
<dbReference type="EMBL" id="CACTIH010001855">
    <property type="protein sequence ID" value="CAA2966171.1"/>
    <property type="molecule type" value="Genomic_DNA"/>
</dbReference>
<gene>
    <name evidence="2" type="ORF">OLEA9_A117006</name>
</gene>
<feature type="region of interest" description="Disordered" evidence="1">
    <location>
        <begin position="144"/>
        <end position="189"/>
    </location>
</feature>
<feature type="region of interest" description="Disordered" evidence="1">
    <location>
        <begin position="1"/>
        <end position="33"/>
    </location>
</feature>
<reference evidence="2 3" key="1">
    <citation type="submission" date="2019-12" db="EMBL/GenBank/DDBJ databases">
        <authorList>
            <person name="Alioto T."/>
            <person name="Alioto T."/>
            <person name="Gomez Garrido J."/>
        </authorList>
    </citation>
    <scope>NUCLEOTIDE SEQUENCE [LARGE SCALE GENOMIC DNA]</scope>
</reference>
<name>A0A8S0QF63_OLEEU</name>
<dbReference type="Proteomes" id="UP000594638">
    <property type="component" value="Unassembled WGS sequence"/>
</dbReference>